<evidence type="ECO:0000256" key="1">
    <source>
        <dbReference type="ARBA" id="ARBA00022729"/>
    </source>
</evidence>
<keyword evidence="2" id="KW-0378">Hydrolase</keyword>
<evidence type="ECO:0000259" key="4">
    <source>
        <dbReference type="Pfam" id="PF00149"/>
    </source>
</evidence>
<accession>A0ABP9VBE9</accession>
<sequence length="338" mass="35983">MRPLLLLGLTPLLAACTPSLQGQPAPDVVAQLPTPADSAHVRVVVMGDQGKGGAVQKQVAQAMQEVCAAQGCHLGVALGDNFYPAGPKQASSPLFQKLFADLYGPLKIPFLVIAGNHDESWVVGGDGADAAGAAAQVAYSKLNPQWVMPARTYRAPVGDLVEFFALDTAPLAPYLPPVRPNEFPNGAWDRAQRAWLAGALGRSTARWKLVLGHHPLFSNGKHGEAGHYDRFPLAFQRGEAARQTYLLACGKADLILSGHVHSLELFAPQTDCTGTWQLISGAAGEAGGPKFGQRPAVFDAFGQAGFAWLDITPQVITVRFYAAKEGRAMQIFEGQIKK</sequence>
<keyword evidence="6" id="KW-1185">Reference proteome</keyword>
<protein>
    <recommendedName>
        <fullName evidence="4">Calcineurin-like phosphoesterase domain-containing protein</fullName>
    </recommendedName>
</protein>
<dbReference type="InterPro" id="IPR029052">
    <property type="entry name" value="Metallo-depent_PP-like"/>
</dbReference>
<dbReference type="Proteomes" id="UP001458946">
    <property type="component" value="Unassembled WGS sequence"/>
</dbReference>
<feature type="signal peptide" evidence="3">
    <location>
        <begin position="1"/>
        <end position="22"/>
    </location>
</feature>
<dbReference type="Pfam" id="PF00149">
    <property type="entry name" value="Metallophos"/>
    <property type="match status" value="1"/>
</dbReference>
<evidence type="ECO:0000313" key="6">
    <source>
        <dbReference type="Proteomes" id="UP001458946"/>
    </source>
</evidence>
<evidence type="ECO:0000256" key="3">
    <source>
        <dbReference type="SAM" id="SignalP"/>
    </source>
</evidence>
<dbReference type="PANTHER" id="PTHR10161:SF14">
    <property type="entry name" value="TARTRATE-RESISTANT ACID PHOSPHATASE TYPE 5"/>
    <property type="match status" value="1"/>
</dbReference>
<dbReference type="RefSeq" id="WP_353541322.1">
    <property type="nucleotide sequence ID" value="NZ_BAABRN010000008.1"/>
</dbReference>
<name>A0ABP9VBE9_9DEIO</name>
<keyword evidence="1 3" id="KW-0732">Signal</keyword>
<evidence type="ECO:0000256" key="2">
    <source>
        <dbReference type="ARBA" id="ARBA00022801"/>
    </source>
</evidence>
<reference evidence="5 6" key="1">
    <citation type="submission" date="2024-02" db="EMBL/GenBank/DDBJ databases">
        <title>Deinococcus xinjiangensis NBRC 107630.</title>
        <authorList>
            <person name="Ichikawa N."/>
            <person name="Katano-Makiyama Y."/>
            <person name="Hidaka K."/>
        </authorList>
    </citation>
    <scope>NUCLEOTIDE SEQUENCE [LARGE SCALE GENOMIC DNA]</scope>
    <source>
        <strain evidence="5 6">NBRC 107630</strain>
    </source>
</reference>
<gene>
    <name evidence="5" type="ORF">Dxin01_01080</name>
</gene>
<organism evidence="5 6">
    <name type="scientific">Deinococcus xinjiangensis</name>
    <dbReference type="NCBI Taxonomy" id="457454"/>
    <lineage>
        <taxon>Bacteria</taxon>
        <taxon>Thermotogati</taxon>
        <taxon>Deinococcota</taxon>
        <taxon>Deinococci</taxon>
        <taxon>Deinococcales</taxon>
        <taxon>Deinococcaceae</taxon>
        <taxon>Deinococcus</taxon>
    </lineage>
</organism>
<feature type="domain" description="Calcineurin-like phosphoesterase" evidence="4">
    <location>
        <begin position="42"/>
        <end position="262"/>
    </location>
</feature>
<dbReference type="SUPFAM" id="SSF56300">
    <property type="entry name" value="Metallo-dependent phosphatases"/>
    <property type="match status" value="1"/>
</dbReference>
<feature type="chain" id="PRO_5047123550" description="Calcineurin-like phosphoesterase domain-containing protein" evidence="3">
    <location>
        <begin position="23"/>
        <end position="338"/>
    </location>
</feature>
<dbReference type="InterPro" id="IPR051558">
    <property type="entry name" value="Metallophosphoesterase_PAP"/>
</dbReference>
<evidence type="ECO:0000313" key="5">
    <source>
        <dbReference type="EMBL" id="GAA5501348.1"/>
    </source>
</evidence>
<dbReference type="Gene3D" id="3.60.21.10">
    <property type="match status" value="1"/>
</dbReference>
<dbReference type="EMBL" id="BAABRN010000008">
    <property type="protein sequence ID" value="GAA5501348.1"/>
    <property type="molecule type" value="Genomic_DNA"/>
</dbReference>
<dbReference type="PROSITE" id="PS51257">
    <property type="entry name" value="PROKAR_LIPOPROTEIN"/>
    <property type="match status" value="1"/>
</dbReference>
<proteinExistence type="predicted"/>
<dbReference type="InterPro" id="IPR004843">
    <property type="entry name" value="Calcineurin-like_PHP"/>
</dbReference>
<dbReference type="PANTHER" id="PTHR10161">
    <property type="entry name" value="TARTRATE-RESISTANT ACID PHOSPHATASE TYPE 5"/>
    <property type="match status" value="1"/>
</dbReference>
<comment type="caution">
    <text evidence="5">The sequence shown here is derived from an EMBL/GenBank/DDBJ whole genome shotgun (WGS) entry which is preliminary data.</text>
</comment>